<proteinExistence type="predicted"/>
<organism evidence="2 3">
    <name type="scientific">Meganyctiphanes norvegica</name>
    <name type="common">Northern krill</name>
    <name type="synonym">Thysanopoda norvegica</name>
    <dbReference type="NCBI Taxonomy" id="48144"/>
    <lineage>
        <taxon>Eukaryota</taxon>
        <taxon>Metazoa</taxon>
        <taxon>Ecdysozoa</taxon>
        <taxon>Arthropoda</taxon>
        <taxon>Crustacea</taxon>
        <taxon>Multicrustacea</taxon>
        <taxon>Malacostraca</taxon>
        <taxon>Eumalacostraca</taxon>
        <taxon>Eucarida</taxon>
        <taxon>Euphausiacea</taxon>
        <taxon>Euphausiidae</taxon>
        <taxon>Meganyctiphanes</taxon>
    </lineage>
</organism>
<dbReference type="Proteomes" id="UP001497623">
    <property type="component" value="Unassembled WGS sequence"/>
</dbReference>
<evidence type="ECO:0000313" key="2">
    <source>
        <dbReference type="EMBL" id="CAL4221889.1"/>
    </source>
</evidence>
<gene>
    <name evidence="2" type="ORF">MNOR_LOCUS39139</name>
</gene>
<dbReference type="AlphaFoldDB" id="A0AAV2SRN2"/>
<dbReference type="EMBL" id="CAXKWB010097652">
    <property type="protein sequence ID" value="CAL4221889.1"/>
    <property type="molecule type" value="Genomic_DNA"/>
</dbReference>
<keyword evidence="3" id="KW-1185">Reference proteome</keyword>
<accession>A0AAV2SRN2</accession>
<evidence type="ECO:0000256" key="1">
    <source>
        <dbReference type="SAM" id="MobiDB-lite"/>
    </source>
</evidence>
<evidence type="ECO:0000313" key="3">
    <source>
        <dbReference type="Proteomes" id="UP001497623"/>
    </source>
</evidence>
<reference evidence="2 3" key="1">
    <citation type="submission" date="2024-05" db="EMBL/GenBank/DDBJ databases">
        <authorList>
            <person name="Wallberg A."/>
        </authorList>
    </citation>
    <scope>NUCLEOTIDE SEQUENCE [LARGE SCALE GENOMIC DNA]</scope>
</reference>
<feature type="non-terminal residue" evidence="2">
    <location>
        <position position="1"/>
    </location>
</feature>
<name>A0AAV2SRN2_MEGNR</name>
<feature type="non-terminal residue" evidence="2">
    <location>
        <position position="121"/>
    </location>
</feature>
<feature type="compositionally biased region" description="Polar residues" evidence="1">
    <location>
        <begin position="55"/>
        <end position="64"/>
    </location>
</feature>
<sequence>NYQIKMTLLVSVSCYDTSSHTQTKHFYMSSAAATEVILVIDDDAVTLHVDGNQVMLDQTTTPYGSSSSEESEKTEEEVEKTETSSEREDTEHPPVNLKVHGTWCKIKSWFSSLEIPRPRRV</sequence>
<feature type="region of interest" description="Disordered" evidence="1">
    <location>
        <begin position="54"/>
        <end position="96"/>
    </location>
</feature>
<comment type="caution">
    <text evidence="2">The sequence shown here is derived from an EMBL/GenBank/DDBJ whole genome shotgun (WGS) entry which is preliminary data.</text>
</comment>
<feature type="compositionally biased region" description="Basic and acidic residues" evidence="1">
    <location>
        <begin position="80"/>
        <end position="92"/>
    </location>
</feature>
<protein>
    <submittedName>
        <fullName evidence="2">Uncharacterized protein</fullName>
    </submittedName>
</protein>